<dbReference type="GeneID" id="78276397"/>
<dbReference type="GO" id="GO:0009401">
    <property type="term" value="P:phosphoenolpyruvate-dependent sugar phosphotransferase system"/>
    <property type="evidence" value="ECO:0007669"/>
    <property type="project" value="InterPro"/>
</dbReference>
<evidence type="ECO:0000256" key="5">
    <source>
        <dbReference type="ARBA" id="ARBA00022692"/>
    </source>
</evidence>
<proteinExistence type="predicted"/>
<dbReference type="NCBIfam" id="TIGR00410">
    <property type="entry name" value="lacE"/>
    <property type="match status" value="1"/>
</dbReference>
<comment type="caution">
    <text evidence="11">The sequence shown here is derived from an EMBL/GenBank/DDBJ whole genome shotgun (WGS) entry which is preliminary data.</text>
</comment>
<feature type="transmembrane region" description="Helical" evidence="9">
    <location>
        <begin position="236"/>
        <end position="258"/>
    </location>
</feature>
<dbReference type="RefSeq" id="WP_076342227.1">
    <property type="nucleotide sequence ID" value="NZ_CAPDDE010000012.1"/>
</dbReference>
<dbReference type="InterPro" id="IPR051088">
    <property type="entry name" value="PTS_Sugar-EIIC/EIIB"/>
</dbReference>
<feature type="transmembrane region" description="Helical" evidence="9">
    <location>
        <begin position="31"/>
        <end position="48"/>
    </location>
</feature>
<sequence length="426" mass="46217">MNALMNWMEQHLVPIANRFAQNPILKTMSEGAMSLLAVIMVGSIFSILNGIPWEPYTNFLNSTHLNEFFAFIPAITTELLGLYMAFSVGRAGAKNFGQPESAFMCGILSMACYLVLVPIDSVEGVSSIQTKYLGTQGIFVALIGGILSSSIVTWIIQKKIVIKMPSGVPPMVGENFAALIPGFVIITLFALIKWIFLLTPYGNPIDCIYSIIQTPLQALTSSLPAFLLLILIAQILWFFGVHGSYSVLPILFPLWIGYAGENTANAAAGLPIEHILNAGMWDLACLGGAGATIGLVIWLCFFSKSAQYKDFGRLTFPCGVFGVNEPVIFGLPIMLNPIMFIPFVITPVVIVSLAYFLISIGLITPPVGLIGAGSIPPFLHGLANGSLSFAIYELIAIGISMIIYYPFFKLIDKQALLKEEQGEKNE</sequence>
<dbReference type="Pfam" id="PF02378">
    <property type="entry name" value="PTS_EIIC"/>
    <property type="match status" value="1"/>
</dbReference>
<keyword evidence="5 9" id="KW-0812">Transmembrane</keyword>
<dbReference type="STRING" id="1862672.BO225_10655"/>
<evidence type="ECO:0000256" key="7">
    <source>
        <dbReference type="ARBA" id="ARBA00023136"/>
    </source>
</evidence>
<dbReference type="OrthoDB" id="1550290at2"/>
<evidence type="ECO:0000256" key="6">
    <source>
        <dbReference type="ARBA" id="ARBA00022989"/>
    </source>
</evidence>
<dbReference type="EMBL" id="MPKA01000113">
    <property type="protein sequence ID" value="OLU44338.1"/>
    <property type="molecule type" value="Genomic_DNA"/>
</dbReference>
<evidence type="ECO:0000256" key="4">
    <source>
        <dbReference type="ARBA" id="ARBA00022597"/>
    </source>
</evidence>
<evidence type="ECO:0000256" key="8">
    <source>
        <dbReference type="PIRNR" id="PIRNR006351"/>
    </source>
</evidence>
<dbReference type="AlphaFoldDB" id="A0A1U7NK46"/>
<gene>
    <name evidence="11" type="ORF">BO225_10655</name>
</gene>
<feature type="transmembrane region" description="Helical" evidence="9">
    <location>
        <begin position="278"/>
        <end position="302"/>
    </location>
</feature>
<feature type="transmembrane region" description="Helical" evidence="9">
    <location>
        <begin position="139"/>
        <end position="156"/>
    </location>
</feature>
<feature type="transmembrane region" description="Helical" evidence="9">
    <location>
        <begin position="101"/>
        <end position="119"/>
    </location>
</feature>
<dbReference type="GO" id="GO:0005886">
    <property type="term" value="C:plasma membrane"/>
    <property type="evidence" value="ECO:0007669"/>
    <property type="project" value="UniProtKB-SubCell"/>
</dbReference>
<dbReference type="GO" id="GO:1901264">
    <property type="term" value="P:carbohydrate derivative transport"/>
    <property type="evidence" value="ECO:0007669"/>
    <property type="project" value="TreeGrafter"/>
</dbReference>
<feature type="domain" description="PTS EIIC type-3" evidence="10">
    <location>
        <begin position="8"/>
        <end position="407"/>
    </location>
</feature>
<comment type="subcellular location">
    <subcellularLocation>
        <location evidence="1">Cell membrane</location>
        <topology evidence="1">Multi-pass membrane protein</topology>
    </subcellularLocation>
</comment>
<evidence type="ECO:0000313" key="12">
    <source>
        <dbReference type="Proteomes" id="UP000186705"/>
    </source>
</evidence>
<dbReference type="InterPro" id="IPR004501">
    <property type="entry name" value="PTS_EIIC_3"/>
</dbReference>
<evidence type="ECO:0000259" key="10">
    <source>
        <dbReference type="PROSITE" id="PS51105"/>
    </source>
</evidence>
<accession>A0A1U7NK46</accession>
<feature type="transmembrane region" description="Helical" evidence="9">
    <location>
        <begin position="339"/>
        <end position="358"/>
    </location>
</feature>
<dbReference type="InterPro" id="IPR004796">
    <property type="entry name" value="PTS_IIC_cello"/>
</dbReference>
<feature type="transmembrane region" description="Helical" evidence="9">
    <location>
        <begin position="176"/>
        <end position="196"/>
    </location>
</feature>
<dbReference type="InterPro" id="IPR003352">
    <property type="entry name" value="PTS_EIIC"/>
</dbReference>
<name>A0A1U7NK46_9FIRM</name>
<keyword evidence="4 8" id="KW-0762">Sugar transport</keyword>
<dbReference type="PIRSF" id="PIRSF006351">
    <property type="entry name" value="PTS_EIIC-Cellobiose"/>
    <property type="match status" value="1"/>
</dbReference>
<dbReference type="Proteomes" id="UP000186705">
    <property type="component" value="Unassembled WGS sequence"/>
</dbReference>
<keyword evidence="2 8" id="KW-0813">Transport</keyword>
<keyword evidence="3 8" id="KW-1003">Cell membrane</keyword>
<reference evidence="11 12" key="1">
    <citation type="submission" date="2016-11" db="EMBL/GenBank/DDBJ databases">
        <title>Description of two novel members of the family Erysipelotrichaceae: Ileibacterium lipovorans gen. nov., sp. nov. and Dubosiella newyorkensis, gen. nov., sp. nov.</title>
        <authorList>
            <person name="Cox L.M."/>
            <person name="Sohn J."/>
            <person name="Tyrrell K.L."/>
            <person name="Citron D.M."/>
            <person name="Lawson P.A."/>
            <person name="Patel N.B."/>
            <person name="Iizumi T."/>
            <person name="Perez-Perez G.I."/>
            <person name="Goldstein E.J."/>
            <person name="Blaser M.J."/>
        </authorList>
    </citation>
    <scope>NUCLEOTIDE SEQUENCE [LARGE SCALE GENOMIC DNA]</scope>
    <source>
        <strain evidence="11 12">NYU-BL-A4</strain>
    </source>
</reference>
<keyword evidence="7 8" id="KW-0472">Membrane</keyword>
<dbReference type="PANTHER" id="PTHR33989:SF4">
    <property type="entry name" value="PTS SYSTEM N,N'-DIACETYLCHITOBIOSE-SPECIFIC EIIC COMPONENT"/>
    <property type="match status" value="1"/>
</dbReference>
<protein>
    <recommendedName>
        <fullName evidence="8">Permease IIC component</fullName>
    </recommendedName>
</protein>
<feature type="transmembrane region" description="Helical" evidence="9">
    <location>
        <begin position="208"/>
        <end position="229"/>
    </location>
</feature>
<keyword evidence="12" id="KW-1185">Reference proteome</keyword>
<feature type="transmembrane region" description="Helical" evidence="9">
    <location>
        <begin position="68"/>
        <end position="89"/>
    </location>
</feature>
<evidence type="ECO:0000313" key="11">
    <source>
        <dbReference type="EMBL" id="OLU44338.1"/>
    </source>
</evidence>
<dbReference type="PROSITE" id="PS51105">
    <property type="entry name" value="PTS_EIIC_TYPE_3"/>
    <property type="match status" value="1"/>
</dbReference>
<evidence type="ECO:0000256" key="3">
    <source>
        <dbReference type="ARBA" id="ARBA00022475"/>
    </source>
</evidence>
<dbReference type="PANTHER" id="PTHR33989">
    <property type="match status" value="1"/>
</dbReference>
<organism evidence="11 12">
    <name type="scientific">Dubosiella newyorkensis</name>
    <dbReference type="NCBI Taxonomy" id="1862672"/>
    <lineage>
        <taxon>Bacteria</taxon>
        <taxon>Bacillati</taxon>
        <taxon>Bacillota</taxon>
        <taxon>Erysipelotrichia</taxon>
        <taxon>Erysipelotrichales</taxon>
        <taxon>Erysipelotrichaceae</taxon>
        <taxon>Dubosiella</taxon>
    </lineage>
</organism>
<comment type="function">
    <text evidence="8">The phosphoenolpyruvate-dependent sugar phosphotransferase system (PTS), a major carbohydrate active -transport system, catalyzes the phosphorylation of incoming sugar substrates concomitant with their translocation across the cell membrane.</text>
</comment>
<keyword evidence="6 9" id="KW-1133">Transmembrane helix</keyword>
<feature type="transmembrane region" description="Helical" evidence="9">
    <location>
        <begin position="389"/>
        <end position="408"/>
    </location>
</feature>
<evidence type="ECO:0000256" key="1">
    <source>
        <dbReference type="ARBA" id="ARBA00004651"/>
    </source>
</evidence>
<evidence type="ECO:0000256" key="9">
    <source>
        <dbReference type="SAM" id="Phobius"/>
    </source>
</evidence>
<dbReference type="GO" id="GO:0008982">
    <property type="term" value="F:protein-N(PI)-phosphohistidine-sugar phosphotransferase activity"/>
    <property type="evidence" value="ECO:0007669"/>
    <property type="project" value="UniProtKB-UniRule"/>
</dbReference>
<evidence type="ECO:0000256" key="2">
    <source>
        <dbReference type="ARBA" id="ARBA00022448"/>
    </source>
</evidence>